<dbReference type="OrthoDB" id="2021186at2759"/>
<sequence>PPSKKHKKHKKHKHKREMKQEQNSGLLSPKTSIKLKLKIGGETMGTKNCDEPYNSHVVFDEPVIRRVVRKTSKKAGSDDQYETSDEERWLDALEKGHLNSYGEIGKKDPALLTARQKALLHGSQTDELLQLPSGYKTVELTDEQKKRRQEKAKRRRQQANEKIEIDKNQTVHKLLKKQDSKNKRVAKARGGKRSNSPRVVYRNALDRITICMPPDVPFPLAPQTARPYPEAALCGVDGCRNKKTSICSKTLVPVCSLQCYKKNLARWTASQILDTPG</sequence>
<feature type="domain" description="INO80 complex subunit B-like conserved region" evidence="2">
    <location>
        <begin position="143"/>
        <end position="216"/>
    </location>
</feature>
<dbReference type="PANTHER" id="PTHR21561:SF12">
    <property type="entry name" value="INO80 COMPLEX SUBUNIT B"/>
    <property type="match status" value="1"/>
</dbReference>
<feature type="compositionally biased region" description="Basic residues" evidence="1">
    <location>
        <begin position="183"/>
        <end position="192"/>
    </location>
</feature>
<reference evidence="3" key="1">
    <citation type="submission" date="2021-04" db="EMBL/GenBank/DDBJ databases">
        <authorList>
            <consortium name="Molecular Ecology Group"/>
        </authorList>
    </citation>
    <scope>NUCLEOTIDE SEQUENCE</scope>
</reference>
<dbReference type="SMART" id="SM01406">
    <property type="entry name" value="PAPA-1"/>
    <property type="match status" value="1"/>
</dbReference>
<dbReference type="PANTHER" id="PTHR21561">
    <property type="entry name" value="INO80 COMPLEX SUBUNIT B"/>
    <property type="match status" value="1"/>
</dbReference>
<dbReference type="GO" id="GO:0006338">
    <property type="term" value="P:chromatin remodeling"/>
    <property type="evidence" value="ECO:0007669"/>
    <property type="project" value="InterPro"/>
</dbReference>
<dbReference type="AlphaFoldDB" id="A0A8S3Z2K7"/>
<dbReference type="CDD" id="cd23021">
    <property type="entry name" value="zf-HIT_IN80B"/>
    <property type="match status" value="1"/>
</dbReference>
<feature type="non-terminal residue" evidence="3">
    <location>
        <position position="277"/>
    </location>
</feature>
<feature type="compositionally biased region" description="Polar residues" evidence="1">
    <location>
        <begin position="21"/>
        <end position="31"/>
    </location>
</feature>
<evidence type="ECO:0000259" key="2">
    <source>
        <dbReference type="SMART" id="SM01406"/>
    </source>
</evidence>
<dbReference type="Pfam" id="PF04795">
    <property type="entry name" value="PAPA-1"/>
    <property type="match status" value="1"/>
</dbReference>
<organism evidence="3 4">
    <name type="scientific">Candidula unifasciata</name>
    <dbReference type="NCBI Taxonomy" id="100452"/>
    <lineage>
        <taxon>Eukaryota</taxon>
        <taxon>Metazoa</taxon>
        <taxon>Spiralia</taxon>
        <taxon>Lophotrochozoa</taxon>
        <taxon>Mollusca</taxon>
        <taxon>Gastropoda</taxon>
        <taxon>Heterobranchia</taxon>
        <taxon>Euthyneura</taxon>
        <taxon>Panpulmonata</taxon>
        <taxon>Eupulmonata</taxon>
        <taxon>Stylommatophora</taxon>
        <taxon>Helicina</taxon>
        <taxon>Helicoidea</taxon>
        <taxon>Geomitridae</taxon>
        <taxon>Candidula</taxon>
    </lineage>
</organism>
<feature type="compositionally biased region" description="Basic residues" evidence="1">
    <location>
        <begin position="1"/>
        <end position="17"/>
    </location>
</feature>
<feature type="compositionally biased region" description="Basic and acidic residues" evidence="1">
    <location>
        <begin position="158"/>
        <end position="169"/>
    </location>
</feature>
<gene>
    <name evidence="3" type="ORF">CUNI_LOCUS7180</name>
</gene>
<evidence type="ECO:0000256" key="1">
    <source>
        <dbReference type="SAM" id="MobiDB-lite"/>
    </source>
</evidence>
<feature type="compositionally biased region" description="Basic residues" evidence="1">
    <location>
        <begin position="146"/>
        <end position="157"/>
    </location>
</feature>
<feature type="region of interest" description="Disordered" evidence="1">
    <location>
        <begin position="141"/>
        <end position="197"/>
    </location>
</feature>
<dbReference type="GO" id="GO:0031011">
    <property type="term" value="C:Ino80 complex"/>
    <property type="evidence" value="ECO:0007669"/>
    <property type="project" value="InterPro"/>
</dbReference>
<dbReference type="Proteomes" id="UP000678393">
    <property type="component" value="Unassembled WGS sequence"/>
</dbReference>
<accession>A0A8S3Z2K7</accession>
<keyword evidence="4" id="KW-1185">Reference proteome</keyword>
<dbReference type="InterPro" id="IPR029523">
    <property type="entry name" value="INO80B/Ies2"/>
</dbReference>
<comment type="caution">
    <text evidence="3">The sequence shown here is derived from an EMBL/GenBank/DDBJ whole genome shotgun (WGS) entry which is preliminary data.</text>
</comment>
<protein>
    <recommendedName>
        <fullName evidence="2">INO80 complex subunit B-like conserved region domain-containing protein</fullName>
    </recommendedName>
</protein>
<evidence type="ECO:0000313" key="3">
    <source>
        <dbReference type="EMBL" id="CAG5121622.1"/>
    </source>
</evidence>
<evidence type="ECO:0000313" key="4">
    <source>
        <dbReference type="Proteomes" id="UP000678393"/>
    </source>
</evidence>
<proteinExistence type="predicted"/>
<feature type="region of interest" description="Disordered" evidence="1">
    <location>
        <begin position="1"/>
        <end position="32"/>
    </location>
</feature>
<dbReference type="EMBL" id="CAJHNH020001123">
    <property type="protein sequence ID" value="CAG5121622.1"/>
    <property type="molecule type" value="Genomic_DNA"/>
</dbReference>
<name>A0A8S3Z2K7_9EUPU</name>
<dbReference type="InterPro" id="IPR006880">
    <property type="entry name" value="INO80B_C"/>
</dbReference>